<protein>
    <submittedName>
        <fullName evidence="1">Uncharacterized protein</fullName>
    </submittedName>
</protein>
<dbReference type="AlphaFoldDB" id="A0A813B8Z8"/>
<evidence type="ECO:0000313" key="1">
    <source>
        <dbReference type="EMBL" id="CAE7893543.1"/>
    </source>
</evidence>
<reference evidence="1" key="1">
    <citation type="submission" date="2021-02" db="EMBL/GenBank/DDBJ databases">
        <authorList>
            <person name="Dougan E. K."/>
            <person name="Rhodes N."/>
            <person name="Thang M."/>
            <person name="Chan C."/>
        </authorList>
    </citation>
    <scope>NUCLEOTIDE SEQUENCE</scope>
</reference>
<gene>
    <name evidence="1" type="ORF">SNEC2469_LOCUS29818</name>
</gene>
<proteinExistence type="predicted"/>
<sequence>MFKQENPKDARPALIQHVSEMGSLDRSETVVEFSANWQFGSEDPFTFDDEISKDVMQQKIFECQWWCVRLARAEFTDFAESDIYDVVSANLRDLFVHCCDTDKSVRIAAHHVVSNYALRGLRFVQQRIAEATLGRMEDLLPESTEVSEEDRFQGLFSSLKLLWRADDDPERSYAEAIHQLKALLWQRQSSRRLRVEICSLLAC</sequence>
<accession>A0A813B8Z8</accession>
<name>A0A813B8Z8_9DINO</name>
<organism evidence="1 2">
    <name type="scientific">Symbiodinium necroappetens</name>
    <dbReference type="NCBI Taxonomy" id="1628268"/>
    <lineage>
        <taxon>Eukaryota</taxon>
        <taxon>Sar</taxon>
        <taxon>Alveolata</taxon>
        <taxon>Dinophyceae</taxon>
        <taxon>Suessiales</taxon>
        <taxon>Symbiodiniaceae</taxon>
        <taxon>Symbiodinium</taxon>
    </lineage>
</organism>
<comment type="caution">
    <text evidence="1">The sequence shown here is derived from an EMBL/GenBank/DDBJ whole genome shotgun (WGS) entry which is preliminary data.</text>
</comment>
<dbReference type="Proteomes" id="UP000601435">
    <property type="component" value="Unassembled WGS sequence"/>
</dbReference>
<keyword evidence="2" id="KW-1185">Reference proteome</keyword>
<dbReference type="EMBL" id="CAJNJA010067975">
    <property type="protein sequence ID" value="CAE7893543.1"/>
    <property type="molecule type" value="Genomic_DNA"/>
</dbReference>
<evidence type="ECO:0000313" key="2">
    <source>
        <dbReference type="Proteomes" id="UP000601435"/>
    </source>
</evidence>